<dbReference type="Proteomes" id="UP000186817">
    <property type="component" value="Unassembled WGS sequence"/>
</dbReference>
<evidence type="ECO:0000313" key="3">
    <source>
        <dbReference type="Proteomes" id="UP000186817"/>
    </source>
</evidence>
<reference evidence="2 3" key="1">
    <citation type="submission" date="2016-02" db="EMBL/GenBank/DDBJ databases">
        <title>Genome analysis of coral dinoflagellate symbionts highlights evolutionary adaptations to a symbiotic lifestyle.</title>
        <authorList>
            <person name="Aranda M."/>
            <person name="Li Y."/>
            <person name="Liew Y.J."/>
            <person name="Baumgarten S."/>
            <person name="Simakov O."/>
            <person name="Wilson M."/>
            <person name="Piel J."/>
            <person name="Ashoor H."/>
            <person name="Bougouffa S."/>
            <person name="Bajic V.B."/>
            <person name="Ryu T."/>
            <person name="Ravasi T."/>
            <person name="Bayer T."/>
            <person name="Micklem G."/>
            <person name="Kim H."/>
            <person name="Bhak J."/>
            <person name="Lajeunesse T.C."/>
            <person name="Voolstra C.R."/>
        </authorList>
    </citation>
    <scope>NUCLEOTIDE SEQUENCE [LARGE SCALE GENOMIC DNA]</scope>
    <source>
        <strain evidence="2 3">CCMP2467</strain>
    </source>
</reference>
<protein>
    <submittedName>
        <fullName evidence="2">Uncharacterized protein</fullName>
    </submittedName>
</protein>
<sequence>MEKMRIPMGPRKVLAKRIAAVSAPPMAASGFQDDPDATEFIRELAKAMPTDLGEGVQVFNLTMSLPAEPYDQSGPKLLTRNTTRRAWKATFKLMIVCVSEEVPAQVSADPPMHTLQRVYWPRRSQIKGCFADFLFTEAVRGCCERVLDPLWDTTSRIWRARPGGQIPWMKTTRPPAAAAVQRARDQLKEQMATSSLRQVPPTAPIADESAKDWIMMRPEHMNLILLPLRISCLEWLFVSACTWYMWIKQGKACLIVIASASVHPPRAAIVLAWVDLASVGRRSWLVALTWLVFGGDPAAFGVARTWLLLGSGPSFLAAFAVSVGTAMKSTKAMKATKAAKAMKAMKAMRKPAKAMKSMKAMRKPAKAMKTMKAMKTTKAMRKPAKAMEDLATIELEPLSPHRLGDSGELWELNQVVGGEVICHISVSPNETVRQVVEKAMEPGCDRRALLRPRLAVFVDSGPEKGDDNQKDDDRKSDDDNQKDDDSKSDDDNQKDDDRKSDDDNQKDDDHKGHDSGSDEAERISAASSRDWYNELVQMGKGLDAIVDAVGLDLSFAGTCSIRSDESGCPALGLRSRARLAPSVLVVGVLWGSVALSLDVSDCVALCGLCFGSVFCFRSLTRLAMPLDVLKVSADSVDAEHQPPGCLGAPVAWALACSTAAISLS</sequence>
<accession>A0A1Q9CF77</accession>
<evidence type="ECO:0000256" key="1">
    <source>
        <dbReference type="SAM" id="MobiDB-lite"/>
    </source>
</evidence>
<comment type="caution">
    <text evidence="2">The sequence shown here is derived from an EMBL/GenBank/DDBJ whole genome shotgun (WGS) entry which is preliminary data.</text>
</comment>
<proteinExistence type="predicted"/>
<evidence type="ECO:0000313" key="2">
    <source>
        <dbReference type="EMBL" id="OLP81594.1"/>
    </source>
</evidence>
<gene>
    <name evidence="2" type="ORF">AK812_SmicGene37846</name>
</gene>
<name>A0A1Q9CF77_SYMMI</name>
<keyword evidence="3" id="KW-1185">Reference proteome</keyword>
<dbReference type="AlphaFoldDB" id="A0A1Q9CF77"/>
<feature type="compositionally biased region" description="Basic and acidic residues" evidence="1">
    <location>
        <begin position="461"/>
        <end position="522"/>
    </location>
</feature>
<dbReference type="OrthoDB" id="10440672at2759"/>
<feature type="region of interest" description="Disordered" evidence="1">
    <location>
        <begin position="455"/>
        <end position="525"/>
    </location>
</feature>
<organism evidence="2 3">
    <name type="scientific">Symbiodinium microadriaticum</name>
    <name type="common">Dinoflagellate</name>
    <name type="synonym">Zooxanthella microadriatica</name>
    <dbReference type="NCBI Taxonomy" id="2951"/>
    <lineage>
        <taxon>Eukaryota</taxon>
        <taxon>Sar</taxon>
        <taxon>Alveolata</taxon>
        <taxon>Dinophyceae</taxon>
        <taxon>Suessiales</taxon>
        <taxon>Symbiodiniaceae</taxon>
        <taxon>Symbiodinium</taxon>
    </lineage>
</organism>
<dbReference type="EMBL" id="LSRX01001266">
    <property type="protein sequence ID" value="OLP81594.1"/>
    <property type="molecule type" value="Genomic_DNA"/>
</dbReference>